<name>A0ABQ4PWI1_9PROT</name>
<feature type="region of interest" description="Disordered" evidence="1">
    <location>
        <begin position="91"/>
        <end position="321"/>
    </location>
</feature>
<sequence length="321" mass="36630">MKRQRTRGRNPGQKPQNNNPNRAYESNGPDIKVRGSAQTVFEKYQQLSRDANSAGDRVLGENYQQHAEHYFRVLRAMQPTFVPRSEMMIAGYDDDLDDGDESGETAEGTENEANEADDSPSTRDFNPNRQQRDNRLEGRGETRQDGEEDRFSRRRRRRRDRFGNDIPYNSNAGNGIGDDVQHDVQRIPRIEQRSDNRADNRSGNRYDSRTDVREVGQDSVREGRFEKQGDKRGYDDTLTPIHSQEVYSLPVRSTPNEFDGQASYSEPDEIIKTPQDASARTRRPRPPRAPREARKANEEDQGFGSELPAFLSTPVPTPGGE</sequence>
<organism evidence="3 4">
    <name type="scientific">Candidatus Phycosocius spiralis</name>
    <dbReference type="NCBI Taxonomy" id="2815099"/>
    <lineage>
        <taxon>Bacteria</taxon>
        <taxon>Pseudomonadati</taxon>
        <taxon>Pseudomonadota</taxon>
        <taxon>Alphaproteobacteria</taxon>
        <taxon>Caulobacterales</taxon>
        <taxon>Caulobacterales incertae sedis</taxon>
        <taxon>Candidatus Phycosocius</taxon>
    </lineage>
</organism>
<feature type="compositionally biased region" description="Acidic residues" evidence="1">
    <location>
        <begin position="92"/>
        <end position="118"/>
    </location>
</feature>
<feature type="compositionally biased region" description="Basic and acidic residues" evidence="1">
    <location>
        <begin position="179"/>
        <end position="235"/>
    </location>
</feature>
<reference evidence="3" key="2">
    <citation type="journal article" date="2023" name="ISME Commun">
        <title>Characterization of a bloom-associated alphaproteobacterial lineage, 'Candidatus Phycosocius': insights into freshwater algal-bacterial interactions.</title>
        <authorList>
            <person name="Tanabe Y."/>
            <person name="Yamaguchi H."/>
            <person name="Yoshida M."/>
            <person name="Kai A."/>
            <person name="Okazaki Y."/>
        </authorList>
    </citation>
    <scope>NUCLEOTIDE SEQUENCE</scope>
    <source>
        <strain evidence="3">BOTRYCO-1</strain>
    </source>
</reference>
<accession>A0ABQ4PWI1</accession>
<keyword evidence="4" id="KW-1185">Reference proteome</keyword>
<dbReference type="Pfam" id="PF13763">
    <property type="entry name" value="DUF4167"/>
    <property type="match status" value="1"/>
</dbReference>
<feature type="compositionally biased region" description="Low complexity" evidence="1">
    <location>
        <begin position="9"/>
        <end position="22"/>
    </location>
</feature>
<feature type="domain" description="DUF4167" evidence="2">
    <location>
        <begin position="5"/>
        <end position="79"/>
    </location>
</feature>
<comment type="caution">
    <text evidence="3">The sequence shown here is derived from an EMBL/GenBank/DDBJ whole genome shotgun (WGS) entry which is preliminary data.</text>
</comment>
<gene>
    <name evidence="3" type="ORF">PsB1_1545</name>
</gene>
<evidence type="ECO:0000256" key="1">
    <source>
        <dbReference type="SAM" id="MobiDB-lite"/>
    </source>
</evidence>
<evidence type="ECO:0000313" key="4">
    <source>
        <dbReference type="Proteomes" id="UP001161064"/>
    </source>
</evidence>
<protein>
    <recommendedName>
        <fullName evidence="2">DUF4167 domain-containing protein</fullName>
    </recommendedName>
</protein>
<evidence type="ECO:0000259" key="2">
    <source>
        <dbReference type="Pfam" id="PF13763"/>
    </source>
</evidence>
<feature type="compositionally biased region" description="Basic and acidic residues" evidence="1">
    <location>
        <begin position="130"/>
        <end position="151"/>
    </location>
</feature>
<dbReference type="Proteomes" id="UP001161064">
    <property type="component" value="Unassembled WGS sequence"/>
</dbReference>
<feature type="region of interest" description="Disordered" evidence="1">
    <location>
        <begin position="1"/>
        <end position="33"/>
    </location>
</feature>
<proteinExistence type="predicted"/>
<dbReference type="EMBL" id="BPFZ01000009">
    <property type="protein sequence ID" value="GIU67391.1"/>
    <property type="molecule type" value="Genomic_DNA"/>
</dbReference>
<evidence type="ECO:0000313" key="3">
    <source>
        <dbReference type="EMBL" id="GIU67391.1"/>
    </source>
</evidence>
<feature type="compositionally biased region" description="Polar residues" evidence="1">
    <location>
        <begin position="240"/>
        <end position="256"/>
    </location>
</feature>
<dbReference type="InterPro" id="IPR025430">
    <property type="entry name" value="DUF4167"/>
</dbReference>
<reference evidence="3" key="1">
    <citation type="submission" date="2021-05" db="EMBL/GenBank/DDBJ databases">
        <authorList>
            <person name="Tanabe Y."/>
        </authorList>
    </citation>
    <scope>NUCLEOTIDE SEQUENCE</scope>
    <source>
        <strain evidence="3">BOTRYCO-1</strain>
    </source>
</reference>
<feature type="compositionally biased region" description="Basic and acidic residues" evidence="1">
    <location>
        <begin position="289"/>
        <end position="298"/>
    </location>
</feature>